<feature type="transmembrane region" description="Helical" evidence="6">
    <location>
        <begin position="176"/>
        <end position="192"/>
    </location>
</feature>
<evidence type="ECO:0000313" key="7">
    <source>
        <dbReference type="EMBL" id="GFH40318.1"/>
    </source>
</evidence>
<feature type="transmembrane region" description="Helical" evidence="6">
    <location>
        <begin position="297"/>
        <end position="315"/>
    </location>
</feature>
<comment type="caution">
    <text evidence="7">The sequence shown here is derived from an EMBL/GenBank/DDBJ whole genome shotgun (WGS) entry which is preliminary data.</text>
</comment>
<dbReference type="GO" id="GO:0005886">
    <property type="term" value="C:plasma membrane"/>
    <property type="evidence" value="ECO:0007669"/>
    <property type="project" value="TreeGrafter"/>
</dbReference>
<dbReference type="GO" id="GO:0015648">
    <property type="term" value="F:lipid-linked peptidoglycan transporter activity"/>
    <property type="evidence" value="ECO:0007669"/>
    <property type="project" value="TreeGrafter"/>
</dbReference>
<keyword evidence="2 6" id="KW-0812">Transmembrane</keyword>
<keyword evidence="4 6" id="KW-1133">Transmembrane helix</keyword>
<name>A0A6A0B764_9LACT</name>
<feature type="transmembrane region" description="Helical" evidence="6">
    <location>
        <begin position="124"/>
        <end position="141"/>
    </location>
</feature>
<dbReference type="Pfam" id="PF01098">
    <property type="entry name" value="FTSW_RODA_SPOVE"/>
    <property type="match status" value="1"/>
</dbReference>
<evidence type="ECO:0000256" key="5">
    <source>
        <dbReference type="ARBA" id="ARBA00023136"/>
    </source>
</evidence>
<feature type="transmembrane region" description="Helical" evidence="6">
    <location>
        <begin position="364"/>
        <end position="384"/>
    </location>
</feature>
<organism evidence="7 8">
    <name type="scientific">Pseudolactococcus insecticola</name>
    <dbReference type="NCBI Taxonomy" id="2709158"/>
    <lineage>
        <taxon>Bacteria</taxon>
        <taxon>Bacillati</taxon>
        <taxon>Bacillota</taxon>
        <taxon>Bacilli</taxon>
        <taxon>Lactobacillales</taxon>
        <taxon>Streptococcaceae</taxon>
        <taxon>Pseudolactococcus</taxon>
    </lineage>
</organism>
<evidence type="ECO:0000256" key="2">
    <source>
        <dbReference type="ARBA" id="ARBA00022692"/>
    </source>
</evidence>
<protein>
    <submittedName>
        <fullName evidence="7">Rod shape-determining protein RodA</fullName>
    </submittedName>
</protein>
<comment type="subcellular location">
    <subcellularLocation>
        <location evidence="1">Membrane</location>
        <topology evidence="1">Multi-pass membrane protein</topology>
    </subcellularLocation>
</comment>
<feature type="transmembrane region" description="Helical" evidence="6">
    <location>
        <begin position="49"/>
        <end position="68"/>
    </location>
</feature>
<proteinExistence type="predicted"/>
<feature type="transmembrane region" description="Helical" evidence="6">
    <location>
        <begin position="327"/>
        <end position="344"/>
    </location>
</feature>
<evidence type="ECO:0000256" key="3">
    <source>
        <dbReference type="ARBA" id="ARBA00022960"/>
    </source>
</evidence>
<evidence type="ECO:0000313" key="8">
    <source>
        <dbReference type="Proteomes" id="UP000475928"/>
    </source>
</evidence>
<dbReference type="InterPro" id="IPR018365">
    <property type="entry name" value="Cell_cycle_FtsW-rel_CS"/>
</dbReference>
<gene>
    <name evidence="7" type="primary">rodA</name>
    <name evidence="7" type="ORF">Hs20B_07160</name>
</gene>
<evidence type="ECO:0000256" key="6">
    <source>
        <dbReference type="SAM" id="Phobius"/>
    </source>
</evidence>
<dbReference type="PANTHER" id="PTHR30474">
    <property type="entry name" value="CELL CYCLE PROTEIN"/>
    <property type="match status" value="1"/>
</dbReference>
<dbReference type="GO" id="GO:0051301">
    <property type="term" value="P:cell division"/>
    <property type="evidence" value="ECO:0007669"/>
    <property type="project" value="InterPro"/>
</dbReference>
<accession>A0A6A0B764</accession>
<keyword evidence="5 6" id="KW-0472">Membrane</keyword>
<dbReference type="PROSITE" id="PS00428">
    <property type="entry name" value="FTSW_RODA_SPOVE"/>
    <property type="match status" value="1"/>
</dbReference>
<dbReference type="GO" id="GO:0008360">
    <property type="term" value="P:regulation of cell shape"/>
    <property type="evidence" value="ECO:0007669"/>
    <property type="project" value="UniProtKB-KW"/>
</dbReference>
<dbReference type="AlphaFoldDB" id="A0A6A0B764"/>
<feature type="transmembrane region" description="Helical" evidence="6">
    <location>
        <begin position="15"/>
        <end position="37"/>
    </location>
</feature>
<evidence type="ECO:0000256" key="4">
    <source>
        <dbReference type="ARBA" id="ARBA00022989"/>
    </source>
</evidence>
<feature type="transmembrane region" description="Helical" evidence="6">
    <location>
        <begin position="75"/>
        <end position="94"/>
    </location>
</feature>
<keyword evidence="3" id="KW-0133">Cell shape</keyword>
<feature type="transmembrane region" description="Helical" evidence="6">
    <location>
        <begin position="153"/>
        <end position="170"/>
    </location>
</feature>
<dbReference type="EMBL" id="BLLH01000002">
    <property type="protein sequence ID" value="GFH40318.1"/>
    <property type="molecule type" value="Genomic_DNA"/>
</dbReference>
<reference evidence="7 8" key="1">
    <citation type="submission" date="2020-02" db="EMBL/GenBank/DDBJ databases">
        <title>Draft genome sequence of Lactococcus sp. Hs20B0-1.</title>
        <authorList>
            <person name="Noda S."/>
            <person name="Yuki M."/>
            <person name="Ohkuma M."/>
        </authorList>
    </citation>
    <scope>NUCLEOTIDE SEQUENCE [LARGE SCALE GENOMIC DNA]</scope>
    <source>
        <strain evidence="7 8">Hs20B0-1</strain>
    </source>
</reference>
<dbReference type="Proteomes" id="UP000475928">
    <property type="component" value="Unassembled WGS sequence"/>
</dbReference>
<dbReference type="PANTHER" id="PTHR30474:SF1">
    <property type="entry name" value="PEPTIDOGLYCAN GLYCOSYLTRANSFERASE MRDB"/>
    <property type="match status" value="1"/>
</dbReference>
<dbReference type="InterPro" id="IPR001182">
    <property type="entry name" value="FtsW/RodA"/>
</dbReference>
<evidence type="ECO:0000256" key="1">
    <source>
        <dbReference type="ARBA" id="ARBA00004141"/>
    </source>
</evidence>
<dbReference type="RefSeq" id="WP_172355714.1">
    <property type="nucleotide sequence ID" value="NZ_BLLH01000002.1"/>
</dbReference>
<dbReference type="GO" id="GO:0032153">
    <property type="term" value="C:cell division site"/>
    <property type="evidence" value="ECO:0007669"/>
    <property type="project" value="TreeGrafter"/>
</dbReference>
<sequence length="414" mass="45929">MEIMKKQKLTFDSRIDYALILPAFLLSMIGLLVLYIATSHDYPTRLTAVMTQQVTWGIAGIIVALVVMHFNAKMLWRFTPILYGFGLVLMALPLKFYDQTTVNLTGAKNWVYLGGSNLFQPSEFMKISYILLMARIVVSFQNRLKQRKLRDDFLLIGYMFLVTIPVMALLAAQKDFGTALVFMAIFAGIVVVSGISWRLILPVVAVAVVFGGGIIFLTTFDGGRDFLKSVGMGNYQILRIDAWRDPFANAQGSTYQQAQGLIAIGTGGLFGQGFNVANVSVPVRESDMIFTVIGENFGFVGSALVILLYFVLIYRMIRVTLQANNQFYIYVSTGITMMILFHVFENIGANIGVLPLTGIPLPFISQGGSSLIGNLIGLGLVLSMKYNQEPVFPMEKVKKRSTTAKRYRTNKSVS</sequence>
<keyword evidence="8" id="KW-1185">Reference proteome</keyword>
<feature type="transmembrane region" description="Helical" evidence="6">
    <location>
        <begin position="199"/>
        <end position="220"/>
    </location>
</feature>